<dbReference type="Gene3D" id="3.90.870.10">
    <property type="entry name" value="DHBP synthase"/>
    <property type="match status" value="1"/>
</dbReference>
<evidence type="ECO:0000256" key="3">
    <source>
        <dbReference type="ARBA" id="ARBA00012584"/>
    </source>
</evidence>
<organism evidence="16 17">
    <name type="scientific">Steroidobacter denitrificans</name>
    <dbReference type="NCBI Taxonomy" id="465721"/>
    <lineage>
        <taxon>Bacteria</taxon>
        <taxon>Pseudomonadati</taxon>
        <taxon>Pseudomonadota</taxon>
        <taxon>Gammaproteobacteria</taxon>
        <taxon>Steroidobacterales</taxon>
        <taxon>Steroidobacteraceae</taxon>
        <taxon>Steroidobacter</taxon>
    </lineage>
</organism>
<evidence type="ECO:0000259" key="15">
    <source>
        <dbReference type="PROSITE" id="PS51163"/>
    </source>
</evidence>
<feature type="domain" description="YrdC-like" evidence="15">
    <location>
        <begin position="8"/>
        <end position="194"/>
    </location>
</feature>
<evidence type="ECO:0000256" key="13">
    <source>
        <dbReference type="PIRNR" id="PIRNR004930"/>
    </source>
</evidence>
<dbReference type="InterPro" id="IPR017945">
    <property type="entry name" value="DHBP_synth_RibB-like_a/b_dom"/>
</dbReference>
<evidence type="ECO:0000256" key="11">
    <source>
        <dbReference type="ARBA" id="ARBA00029774"/>
    </source>
</evidence>
<evidence type="ECO:0000256" key="8">
    <source>
        <dbReference type="ARBA" id="ARBA00022695"/>
    </source>
</evidence>
<feature type="binding site" evidence="14">
    <location>
        <position position="62"/>
    </location>
    <ligand>
        <name>L-threonine</name>
        <dbReference type="ChEBI" id="CHEBI:57926"/>
    </ligand>
</feature>
<dbReference type="PANTHER" id="PTHR17490:SF16">
    <property type="entry name" value="THREONYLCARBAMOYL-AMP SYNTHASE"/>
    <property type="match status" value="1"/>
</dbReference>
<dbReference type="OrthoDB" id="9814580at2"/>
<feature type="binding site" evidence="14">
    <location>
        <position position="138"/>
    </location>
    <ligand>
        <name>ATP</name>
        <dbReference type="ChEBI" id="CHEBI:30616"/>
    </ligand>
</feature>
<dbReference type="SUPFAM" id="SSF55821">
    <property type="entry name" value="YrdC/RibB"/>
    <property type="match status" value="1"/>
</dbReference>
<proteinExistence type="inferred from homology"/>
<evidence type="ECO:0000256" key="6">
    <source>
        <dbReference type="ARBA" id="ARBA00022679"/>
    </source>
</evidence>
<sequence length="347" mass="37777">MAIARVSQKDIQHAVEVLRAGELVAFPTETVYGLGANANNPEAVRKIFRVKGRPATHPVIVHVDHPRYLQRWVRDMSPEAKKLADAFWPGPLTLVAKRAPAVSDVITGGQDTVAIRVPNHPVAQQLLNAFGGGIAAPSANRYGHVSPTRAEHVREEFGDDIGVVLDGGDCKVGLESTIVTCVGDVPRVLRPGSISISQLREIVPTVEMGPGAGVPRVPGSTLRHYSPQTPVNVVPSRRLEQVMNEFTSRHEKVAVLALRPPATANRYMTWINAGMRSDLYARSLYAHLRTLDKAGAKIILVEEVPEGEKWDAVRDRLRRAATAENIVTYDQDIAAWVADFGEDGAPT</sequence>
<dbReference type="InterPro" id="IPR005145">
    <property type="entry name" value="Sua5_C"/>
</dbReference>
<keyword evidence="5 13" id="KW-0963">Cytoplasm</keyword>
<feature type="binding site" evidence="14">
    <location>
        <position position="116"/>
    </location>
    <ligand>
        <name>L-threonine</name>
        <dbReference type="ChEBI" id="CHEBI:57926"/>
    </ligand>
</feature>
<accession>A0A127FAQ4</accession>
<dbReference type="InterPro" id="IPR038385">
    <property type="entry name" value="Sua5/YwlC_C"/>
</dbReference>
<dbReference type="GO" id="GO:0005737">
    <property type="term" value="C:cytoplasm"/>
    <property type="evidence" value="ECO:0007669"/>
    <property type="project" value="UniProtKB-SubCell"/>
</dbReference>
<dbReference type="STRING" id="465721.ACG33_06180"/>
<dbReference type="PROSITE" id="PS51163">
    <property type="entry name" value="YRDC"/>
    <property type="match status" value="1"/>
</dbReference>
<feature type="binding site" evidence="14">
    <location>
        <position position="225"/>
    </location>
    <ligand>
        <name>ATP</name>
        <dbReference type="ChEBI" id="CHEBI:30616"/>
    </ligand>
</feature>
<feature type="binding site" evidence="14">
    <location>
        <position position="176"/>
    </location>
    <ligand>
        <name>L-threonine</name>
        <dbReference type="ChEBI" id="CHEBI:57926"/>
    </ligand>
</feature>
<protein>
    <recommendedName>
        <fullName evidence="4 13">Threonylcarbamoyl-AMP synthase</fullName>
        <shortName evidence="13">TC-AMP synthase</shortName>
        <ecNumber evidence="3 13">2.7.7.87</ecNumber>
    </recommendedName>
    <alternativeName>
        <fullName evidence="11 13">L-threonylcarbamoyladenylate synthase</fullName>
    </alternativeName>
</protein>
<keyword evidence="8 13" id="KW-0548">Nucleotidyltransferase</keyword>
<dbReference type="PIRSF" id="PIRSF004930">
    <property type="entry name" value="Tln_factor_SUA5"/>
    <property type="match status" value="1"/>
</dbReference>
<feature type="binding site" evidence="14">
    <location>
        <position position="112"/>
    </location>
    <ligand>
        <name>ATP</name>
        <dbReference type="ChEBI" id="CHEBI:30616"/>
    </ligand>
</feature>
<evidence type="ECO:0000313" key="16">
    <source>
        <dbReference type="EMBL" id="AMN46688.1"/>
    </source>
</evidence>
<comment type="function">
    <text evidence="13">Required for the formation of a threonylcarbamoyl group on adenosine at position 37 (t(6)A37) in tRNAs that read codons beginning with adenine.</text>
</comment>
<feature type="binding site" evidence="14">
    <location>
        <position position="146"/>
    </location>
    <ligand>
        <name>ATP</name>
        <dbReference type="ChEBI" id="CHEBI:30616"/>
    </ligand>
</feature>
<keyword evidence="10 13" id="KW-0067">ATP-binding</keyword>
<dbReference type="EMBL" id="CP011971">
    <property type="protein sequence ID" value="AMN46688.1"/>
    <property type="molecule type" value="Genomic_DNA"/>
</dbReference>
<name>A0A127FAQ4_STEDE</name>
<reference evidence="16 17" key="1">
    <citation type="submission" date="2015-06" db="EMBL/GenBank/DDBJ databases">
        <title>A Comprehensive Approach to Explore the Metabolic and Phylogenetic Diversity of Bacterial Steroid Degradation in the Environment: Testosterone as an Example.</title>
        <authorList>
            <person name="Yang F.-C."/>
            <person name="Chen Y.-L."/>
            <person name="Yu C.-P."/>
            <person name="Tang S.-L."/>
            <person name="Wang P.-H."/>
            <person name="Ismail W."/>
            <person name="Wang C.-H."/>
            <person name="Yang C.-Y."/>
            <person name="Chiang Y.-R."/>
        </authorList>
    </citation>
    <scope>NUCLEOTIDE SEQUENCE [LARGE SCALE GENOMIC DNA]</scope>
    <source>
        <strain evidence="16 17">DSM 18526</strain>
    </source>
</reference>
<comment type="subcellular location">
    <subcellularLocation>
        <location evidence="1 13">Cytoplasm</location>
    </subcellularLocation>
</comment>
<gene>
    <name evidence="16" type="ORF">ACG33_06180</name>
</gene>
<evidence type="ECO:0000256" key="10">
    <source>
        <dbReference type="ARBA" id="ARBA00022840"/>
    </source>
</evidence>
<comment type="catalytic activity">
    <reaction evidence="12 13">
        <text>L-threonine + hydrogencarbonate + ATP = L-threonylcarbamoyladenylate + diphosphate + H2O</text>
        <dbReference type="Rhea" id="RHEA:36407"/>
        <dbReference type="ChEBI" id="CHEBI:15377"/>
        <dbReference type="ChEBI" id="CHEBI:17544"/>
        <dbReference type="ChEBI" id="CHEBI:30616"/>
        <dbReference type="ChEBI" id="CHEBI:33019"/>
        <dbReference type="ChEBI" id="CHEBI:57926"/>
        <dbReference type="ChEBI" id="CHEBI:73682"/>
        <dbReference type="EC" id="2.7.7.87"/>
    </reaction>
</comment>
<evidence type="ECO:0000256" key="12">
    <source>
        <dbReference type="ARBA" id="ARBA00048366"/>
    </source>
</evidence>
<dbReference type="EC" id="2.7.7.87" evidence="3 13"/>
<dbReference type="InterPro" id="IPR050156">
    <property type="entry name" value="TC-AMP_synthase_SUA5"/>
</dbReference>
<evidence type="ECO:0000256" key="7">
    <source>
        <dbReference type="ARBA" id="ARBA00022694"/>
    </source>
</evidence>
<dbReference type="InterPro" id="IPR010923">
    <property type="entry name" value="T(6)A37_SUA5"/>
</dbReference>
<dbReference type="GO" id="GO:0005524">
    <property type="term" value="F:ATP binding"/>
    <property type="evidence" value="ECO:0007669"/>
    <property type="project" value="UniProtKB-UniRule"/>
</dbReference>
<comment type="similarity">
    <text evidence="2 13">Belongs to the SUA5 family.</text>
</comment>
<keyword evidence="17" id="KW-1185">Reference proteome</keyword>
<evidence type="ECO:0000256" key="9">
    <source>
        <dbReference type="ARBA" id="ARBA00022741"/>
    </source>
</evidence>
<dbReference type="InterPro" id="IPR006070">
    <property type="entry name" value="Sua5-like_dom"/>
</dbReference>
<feature type="binding site" evidence="14">
    <location>
        <position position="53"/>
    </location>
    <ligand>
        <name>ATP</name>
        <dbReference type="ChEBI" id="CHEBI:30616"/>
    </ligand>
</feature>
<feature type="binding site" evidence="14">
    <location>
        <position position="136"/>
    </location>
    <ligand>
        <name>L-threonine</name>
        <dbReference type="ChEBI" id="CHEBI:57926"/>
    </ligand>
</feature>
<keyword evidence="6 13" id="KW-0808">Transferase</keyword>
<dbReference type="PANTHER" id="PTHR17490">
    <property type="entry name" value="SUA5"/>
    <property type="match status" value="1"/>
</dbReference>
<dbReference type="Proteomes" id="UP000070250">
    <property type="component" value="Chromosome"/>
</dbReference>
<evidence type="ECO:0000256" key="4">
    <source>
        <dbReference type="ARBA" id="ARBA00015492"/>
    </source>
</evidence>
<dbReference type="GO" id="GO:0000049">
    <property type="term" value="F:tRNA binding"/>
    <property type="evidence" value="ECO:0007669"/>
    <property type="project" value="TreeGrafter"/>
</dbReference>
<dbReference type="AlphaFoldDB" id="A0A127FAQ4"/>
<evidence type="ECO:0000256" key="2">
    <source>
        <dbReference type="ARBA" id="ARBA00007663"/>
    </source>
</evidence>
<feature type="binding site" evidence="14">
    <location>
        <position position="190"/>
    </location>
    <ligand>
        <name>ATP</name>
        <dbReference type="ChEBI" id="CHEBI:30616"/>
    </ligand>
</feature>
<evidence type="ECO:0000256" key="14">
    <source>
        <dbReference type="PIRSR" id="PIRSR004930-1"/>
    </source>
</evidence>
<dbReference type="Pfam" id="PF03481">
    <property type="entry name" value="Sua5_C"/>
    <property type="match status" value="1"/>
</dbReference>
<dbReference type="FunFam" id="3.90.870.10:FF:000009">
    <property type="entry name" value="Threonylcarbamoyl-AMP synthase, putative"/>
    <property type="match status" value="1"/>
</dbReference>
<evidence type="ECO:0000256" key="5">
    <source>
        <dbReference type="ARBA" id="ARBA00022490"/>
    </source>
</evidence>
<feature type="binding site" evidence="14">
    <location>
        <position position="30"/>
    </location>
    <ligand>
        <name>L-threonine</name>
        <dbReference type="ChEBI" id="CHEBI:57926"/>
    </ligand>
</feature>
<keyword evidence="7 13" id="KW-0819">tRNA processing</keyword>
<dbReference type="KEGG" id="sdf:ACG33_06180"/>
<evidence type="ECO:0000256" key="1">
    <source>
        <dbReference type="ARBA" id="ARBA00004496"/>
    </source>
</evidence>
<dbReference type="GO" id="GO:0061710">
    <property type="term" value="F:L-threonylcarbamoyladenylate synthase"/>
    <property type="evidence" value="ECO:0007669"/>
    <property type="project" value="UniProtKB-EC"/>
</dbReference>
<dbReference type="GO" id="GO:0008033">
    <property type="term" value="P:tRNA processing"/>
    <property type="evidence" value="ECO:0007669"/>
    <property type="project" value="UniProtKB-KW"/>
</dbReference>
<dbReference type="Gene3D" id="3.40.50.11030">
    <property type="entry name" value="Threonylcarbamoyl-AMP synthase, C-terminal domain"/>
    <property type="match status" value="1"/>
</dbReference>
<evidence type="ECO:0000313" key="17">
    <source>
        <dbReference type="Proteomes" id="UP000070250"/>
    </source>
</evidence>
<dbReference type="GO" id="GO:0003725">
    <property type="term" value="F:double-stranded RNA binding"/>
    <property type="evidence" value="ECO:0007669"/>
    <property type="project" value="UniProtKB-UniRule"/>
</dbReference>
<dbReference type="Pfam" id="PF01300">
    <property type="entry name" value="Sua5_yciO_yrdC"/>
    <property type="match status" value="1"/>
</dbReference>
<dbReference type="RefSeq" id="WP_066919608.1">
    <property type="nucleotide sequence ID" value="NZ_CP011971.1"/>
</dbReference>
<keyword evidence="9 13" id="KW-0547">Nucleotide-binding</keyword>
<dbReference type="NCBIfam" id="TIGR00057">
    <property type="entry name" value="L-threonylcarbamoyladenylate synthase"/>
    <property type="match status" value="1"/>
</dbReference>
<dbReference type="PATRIC" id="fig|465721.4.peg.1315"/>
<dbReference type="GO" id="GO:0006450">
    <property type="term" value="P:regulation of translational fidelity"/>
    <property type="evidence" value="ECO:0007669"/>
    <property type="project" value="TreeGrafter"/>
</dbReference>